<evidence type="ECO:0000313" key="3">
    <source>
        <dbReference type="Proteomes" id="UP001196413"/>
    </source>
</evidence>
<dbReference type="Proteomes" id="UP001196413">
    <property type="component" value="Unassembled WGS sequence"/>
</dbReference>
<reference evidence="2" key="1">
    <citation type="submission" date="2021-06" db="EMBL/GenBank/DDBJ databases">
        <title>Parelaphostrongylus tenuis whole genome reference sequence.</title>
        <authorList>
            <person name="Garwood T.J."/>
            <person name="Larsen P.A."/>
            <person name="Fountain-Jones N.M."/>
            <person name="Garbe J.R."/>
            <person name="Macchietto M.G."/>
            <person name="Kania S.A."/>
            <person name="Gerhold R.W."/>
            <person name="Richards J.E."/>
            <person name="Wolf T.M."/>
        </authorList>
    </citation>
    <scope>NUCLEOTIDE SEQUENCE</scope>
    <source>
        <strain evidence="2">MNPRO001-30</strain>
        <tissue evidence="2">Meninges</tissue>
    </source>
</reference>
<name>A0AAD5QH66_PARTN</name>
<feature type="compositionally biased region" description="Polar residues" evidence="1">
    <location>
        <begin position="69"/>
        <end position="79"/>
    </location>
</feature>
<dbReference type="AlphaFoldDB" id="A0AAD5QH66"/>
<evidence type="ECO:0000313" key="2">
    <source>
        <dbReference type="EMBL" id="KAJ1346736.1"/>
    </source>
</evidence>
<organism evidence="2 3">
    <name type="scientific">Parelaphostrongylus tenuis</name>
    <name type="common">Meningeal worm</name>
    <dbReference type="NCBI Taxonomy" id="148309"/>
    <lineage>
        <taxon>Eukaryota</taxon>
        <taxon>Metazoa</taxon>
        <taxon>Ecdysozoa</taxon>
        <taxon>Nematoda</taxon>
        <taxon>Chromadorea</taxon>
        <taxon>Rhabditida</taxon>
        <taxon>Rhabditina</taxon>
        <taxon>Rhabditomorpha</taxon>
        <taxon>Strongyloidea</taxon>
        <taxon>Metastrongylidae</taxon>
        <taxon>Parelaphostrongylus</taxon>
    </lineage>
</organism>
<comment type="caution">
    <text evidence="2">The sequence shown here is derived from an EMBL/GenBank/DDBJ whole genome shotgun (WGS) entry which is preliminary data.</text>
</comment>
<protein>
    <submittedName>
        <fullName evidence="2">Uncharacterized protein</fullName>
    </submittedName>
</protein>
<dbReference type="EMBL" id="JAHQIW010000217">
    <property type="protein sequence ID" value="KAJ1346736.1"/>
    <property type="molecule type" value="Genomic_DNA"/>
</dbReference>
<gene>
    <name evidence="2" type="ORF">KIN20_001633</name>
</gene>
<accession>A0AAD5QH66</accession>
<keyword evidence="3" id="KW-1185">Reference proteome</keyword>
<proteinExistence type="predicted"/>
<sequence>MRGLIARSGRCISSVKSLHKRKLVNRTRAVVIADSFDGAMLKQAPLPPRGRRRYWRIPRPEQASGLSEIENTQPDSSSQHVDRHPSIPDAVLLEKGPGSPDSPREASLLLPAQASKMDIAQLAMVSVPSNSSDSDES</sequence>
<feature type="region of interest" description="Disordered" evidence="1">
    <location>
        <begin position="41"/>
        <end position="112"/>
    </location>
</feature>
<evidence type="ECO:0000256" key="1">
    <source>
        <dbReference type="SAM" id="MobiDB-lite"/>
    </source>
</evidence>